<evidence type="ECO:0000313" key="3">
    <source>
        <dbReference type="EnsemblMetazoa" id="Aqu2.1.10021_001"/>
    </source>
</evidence>
<proteinExistence type="predicted"/>
<dbReference type="EnsemblMetazoa" id="Aqu2.1.10021_001">
    <property type="protein sequence ID" value="Aqu2.1.10021_001"/>
    <property type="gene ID" value="Aqu2.1.10021"/>
</dbReference>
<name>A0A1X7T6Z4_AMPQE</name>
<dbReference type="OMA" id="TWIDRET"/>
<dbReference type="InterPro" id="IPR052958">
    <property type="entry name" value="IFN-induced_PKR_regulator"/>
</dbReference>
<evidence type="ECO:0000256" key="1">
    <source>
        <dbReference type="SAM" id="MobiDB-lite"/>
    </source>
</evidence>
<dbReference type="PANTHER" id="PTHR46289">
    <property type="entry name" value="52 KDA REPRESSOR OF THE INHIBITOR OF THE PROTEIN KINASE-LIKE PROTEIN-RELATED"/>
    <property type="match status" value="1"/>
</dbReference>
<dbReference type="InParanoid" id="A0A1X7T6Z4"/>
<dbReference type="InterPro" id="IPR012337">
    <property type="entry name" value="RNaseH-like_sf"/>
</dbReference>
<dbReference type="OrthoDB" id="6617140at2759"/>
<dbReference type="SUPFAM" id="SSF53098">
    <property type="entry name" value="Ribonuclease H-like"/>
    <property type="match status" value="1"/>
</dbReference>
<accession>A0A1X7T6Z4</accession>
<dbReference type="Pfam" id="PF14291">
    <property type="entry name" value="DUF4371"/>
    <property type="match status" value="1"/>
</dbReference>
<protein>
    <recommendedName>
        <fullName evidence="2">DUF4371 domain-containing protein</fullName>
    </recommendedName>
</protein>
<feature type="domain" description="DUF4371" evidence="2">
    <location>
        <begin position="7"/>
        <end position="107"/>
    </location>
</feature>
<dbReference type="STRING" id="400682.A0A1X7T6Z4"/>
<organism evidence="3">
    <name type="scientific">Amphimedon queenslandica</name>
    <name type="common">Sponge</name>
    <dbReference type="NCBI Taxonomy" id="400682"/>
    <lineage>
        <taxon>Eukaryota</taxon>
        <taxon>Metazoa</taxon>
        <taxon>Porifera</taxon>
        <taxon>Demospongiae</taxon>
        <taxon>Heteroscleromorpha</taxon>
        <taxon>Haplosclerida</taxon>
        <taxon>Niphatidae</taxon>
        <taxon>Amphimedon</taxon>
    </lineage>
</organism>
<reference evidence="3" key="1">
    <citation type="submission" date="2017-05" db="UniProtKB">
        <authorList>
            <consortium name="EnsemblMetazoa"/>
        </authorList>
    </citation>
    <scope>IDENTIFICATION</scope>
</reference>
<dbReference type="PANTHER" id="PTHR46289:SF14">
    <property type="entry name" value="DUF4371 DOMAIN-CONTAINING PROTEIN"/>
    <property type="match status" value="1"/>
</dbReference>
<dbReference type="InterPro" id="IPR025398">
    <property type="entry name" value="DUF4371"/>
</dbReference>
<feature type="compositionally biased region" description="Polar residues" evidence="1">
    <location>
        <begin position="355"/>
        <end position="380"/>
    </location>
</feature>
<dbReference type="AlphaFoldDB" id="A0A1X7T6Z4"/>
<feature type="region of interest" description="Disordered" evidence="1">
    <location>
        <begin position="354"/>
        <end position="380"/>
    </location>
</feature>
<evidence type="ECO:0000259" key="2">
    <source>
        <dbReference type="Pfam" id="PF14291"/>
    </source>
</evidence>
<sequence>MIEILADQVRSNVICNVQAAKWFTVIADEVTDVSNKEIISIVLRYVNSETLIIHEDLVGFFECDTGITGRALADKITATLKDFHLNLSFLRGQGYDGAGNMAGSVKGTAALITEEYPLALYLHCASHCLNLAVVKSLQSTNVSNMINIVERVYLFFASHPKRQRAYELAIAETQPSSSVQKLKDLCRTRWVQRLDSLSTFCTLYKSTVSCMETIISEGECLDIVTAVQEIDTVIQTVKNVRDNIDRYHSEWFHNVEKMCEVTGTIPSIPRTCRRQTQRSNVPADTLSQYFCRTITIPLVDHLVSQLTARFTQHHKSALLGLSLVPSAMTKMSKEAFTENISKLSDLYSIDLPSPGSMNSERTTIRNTPTNSNTYTTEQIL</sequence>